<sequence length="472" mass="53845">MESFQLNQIPTVHQHHRQTTTMSGTSNTPDPYKQLFDKLEKVEKDFADSIDQIKAEVADLQAQQLANQLSDSTLKDSMDDSRSLANQSSSSILNNSVTESEQNNLQKKFVSFINNIVETVYHQGRTISEIIITDKKGNYTISEKTVVCELNYLKDTLINNYNDTASEDRFRAFIDNRWLRFSQRINTQFIATLFLRPSPRSRIICCSHNPAYVERESEECAKTLSGSVVRVSSSVDLDDKVRYGNLARVEMITYNKYNTFVMNPLFDTGLQYTKQPNFQLQAPGYYVRGFNSRVRENSKTSLSTDDWCQRYSLHRAAYIGGAKTIDGYANLSIFFLVLSNFKNVYKTESTNEWRLEYLVAIKINRVNAQNKSGTTALHFACLNGNVYLLELLMSRPELDTEIRNKDGHKAIDLCVNVPKKEWQDAAKLLNSSKRVEKIQEMAGESCEMGGSRGFTRRTTSRNAQKCPCFFGG</sequence>
<keyword evidence="1" id="KW-0040">ANK repeat</keyword>
<feature type="compositionally biased region" description="Basic and acidic residues" evidence="2">
    <location>
        <begin position="73"/>
        <end position="82"/>
    </location>
</feature>
<dbReference type="InterPro" id="IPR002110">
    <property type="entry name" value="Ankyrin_rpt"/>
</dbReference>
<dbReference type="Gene3D" id="1.25.40.20">
    <property type="entry name" value="Ankyrin repeat-containing domain"/>
    <property type="match status" value="1"/>
</dbReference>
<evidence type="ECO:0000256" key="2">
    <source>
        <dbReference type="SAM" id="MobiDB-lite"/>
    </source>
</evidence>
<reference evidence="4" key="1">
    <citation type="submission" date="2016-11" db="UniProtKB">
        <authorList>
            <consortium name="WormBaseParasite"/>
        </authorList>
    </citation>
    <scope>IDENTIFICATION</scope>
</reference>
<feature type="compositionally biased region" description="Polar residues" evidence="2">
    <location>
        <begin position="83"/>
        <end position="97"/>
    </location>
</feature>
<accession>A0A1I7XH30</accession>
<evidence type="ECO:0000256" key="1">
    <source>
        <dbReference type="PROSITE-ProRule" id="PRU00023"/>
    </source>
</evidence>
<feature type="region of interest" description="Disordered" evidence="2">
    <location>
        <begin position="1"/>
        <end position="32"/>
    </location>
</feature>
<evidence type="ECO:0000313" key="4">
    <source>
        <dbReference type="WBParaSite" id="Hba_17057"/>
    </source>
</evidence>
<dbReference type="PROSITE" id="PS50297">
    <property type="entry name" value="ANK_REP_REGION"/>
    <property type="match status" value="1"/>
</dbReference>
<dbReference type="Pfam" id="PF13857">
    <property type="entry name" value="Ank_5"/>
    <property type="match status" value="1"/>
</dbReference>
<dbReference type="PROSITE" id="PS50088">
    <property type="entry name" value="ANK_REPEAT"/>
    <property type="match status" value="1"/>
</dbReference>
<dbReference type="Proteomes" id="UP000095283">
    <property type="component" value="Unplaced"/>
</dbReference>
<dbReference type="InterPro" id="IPR036770">
    <property type="entry name" value="Ankyrin_rpt-contain_sf"/>
</dbReference>
<dbReference type="SUPFAM" id="SSF48403">
    <property type="entry name" value="Ankyrin repeat"/>
    <property type="match status" value="1"/>
</dbReference>
<feature type="region of interest" description="Disordered" evidence="2">
    <location>
        <begin position="73"/>
        <end position="97"/>
    </location>
</feature>
<dbReference type="AlphaFoldDB" id="A0A1I7XH30"/>
<protein>
    <submittedName>
        <fullName evidence="4">ANK_REP_REGION domain-containing protein</fullName>
    </submittedName>
</protein>
<evidence type="ECO:0000313" key="3">
    <source>
        <dbReference type="Proteomes" id="UP000095283"/>
    </source>
</evidence>
<organism evidence="3 4">
    <name type="scientific">Heterorhabditis bacteriophora</name>
    <name type="common">Entomopathogenic nematode worm</name>
    <dbReference type="NCBI Taxonomy" id="37862"/>
    <lineage>
        <taxon>Eukaryota</taxon>
        <taxon>Metazoa</taxon>
        <taxon>Ecdysozoa</taxon>
        <taxon>Nematoda</taxon>
        <taxon>Chromadorea</taxon>
        <taxon>Rhabditida</taxon>
        <taxon>Rhabditina</taxon>
        <taxon>Rhabditomorpha</taxon>
        <taxon>Strongyloidea</taxon>
        <taxon>Heterorhabditidae</taxon>
        <taxon>Heterorhabditis</taxon>
    </lineage>
</organism>
<name>A0A1I7XH30_HETBA</name>
<dbReference type="WBParaSite" id="Hba_17057">
    <property type="protein sequence ID" value="Hba_17057"/>
    <property type="gene ID" value="Hba_17057"/>
</dbReference>
<feature type="compositionally biased region" description="Polar residues" evidence="2">
    <location>
        <begin position="19"/>
        <end position="29"/>
    </location>
</feature>
<feature type="compositionally biased region" description="Polar residues" evidence="2">
    <location>
        <begin position="1"/>
        <end position="11"/>
    </location>
</feature>
<keyword evidence="3" id="KW-1185">Reference proteome</keyword>
<proteinExistence type="predicted"/>
<feature type="repeat" description="ANK" evidence="1">
    <location>
        <begin position="372"/>
        <end position="395"/>
    </location>
</feature>